<dbReference type="EMBL" id="VFPA01000002">
    <property type="protein sequence ID" value="TQM11173.1"/>
    <property type="molecule type" value="Genomic_DNA"/>
</dbReference>
<comment type="caution">
    <text evidence="1">The sequence shown here is derived from an EMBL/GenBank/DDBJ whole genome shotgun (WGS) entry which is preliminary data.</text>
</comment>
<protein>
    <submittedName>
        <fullName evidence="1">Uncharacterized protein</fullName>
    </submittedName>
</protein>
<organism evidence="1 2">
    <name type="scientific">Pseudonocardia kunmingensis</name>
    <dbReference type="NCBI Taxonomy" id="630975"/>
    <lineage>
        <taxon>Bacteria</taxon>
        <taxon>Bacillati</taxon>
        <taxon>Actinomycetota</taxon>
        <taxon>Actinomycetes</taxon>
        <taxon>Pseudonocardiales</taxon>
        <taxon>Pseudonocardiaceae</taxon>
        <taxon>Pseudonocardia</taxon>
    </lineage>
</organism>
<evidence type="ECO:0000313" key="1">
    <source>
        <dbReference type="EMBL" id="TQM11173.1"/>
    </source>
</evidence>
<proteinExistence type="predicted"/>
<keyword evidence="2" id="KW-1185">Reference proteome</keyword>
<sequence>MRDAAIVEAVWTPVGKWVVGCPERRQCRVRVAPADRLGCGRSVPVGSPDGTISKLM</sequence>
<reference evidence="1 2" key="1">
    <citation type="submission" date="2019-06" db="EMBL/GenBank/DDBJ databases">
        <title>Sequencing the genomes of 1000 actinobacteria strains.</title>
        <authorList>
            <person name="Klenk H.-P."/>
        </authorList>
    </citation>
    <scope>NUCLEOTIDE SEQUENCE [LARGE SCALE GENOMIC DNA]</scope>
    <source>
        <strain evidence="1 2">DSM 45301</strain>
    </source>
</reference>
<dbReference type="AlphaFoldDB" id="A0A543DPF6"/>
<gene>
    <name evidence="1" type="ORF">FB558_3726</name>
</gene>
<evidence type="ECO:0000313" key="2">
    <source>
        <dbReference type="Proteomes" id="UP000315677"/>
    </source>
</evidence>
<name>A0A543DPF6_9PSEU</name>
<dbReference type="Proteomes" id="UP000315677">
    <property type="component" value="Unassembled WGS sequence"/>
</dbReference>
<accession>A0A543DPF6</accession>